<gene>
    <name evidence="4" type="primary">hemL_3</name>
    <name evidence="4" type="ORF">Q31b_57020</name>
</gene>
<dbReference type="Gene3D" id="3.90.1150.10">
    <property type="entry name" value="Aspartate Aminotransferase, domain 1"/>
    <property type="match status" value="1"/>
</dbReference>
<dbReference type="Pfam" id="PF00202">
    <property type="entry name" value="Aminotran_3"/>
    <property type="match status" value="1"/>
</dbReference>
<sequence length="416" mass="45724">MRVLSYHLPLVAERGEGARVWDVDGKEYLDLNMAYGPLLFGHCPQRVIDSVVKQISTSGSQLGFPTEISARVASKIKQLYPGMELMRFANSGTESCAAAVRLARAYTGKNVLVMFEGHYHGWSDAVFNKYHAPLDALPEKGYGPIIPGTLGLAGAPNDVVVVRWNDIDALEACFREYGDRIAACIMEPVMGNSGVIPPADGYLQGVREMTLNHDSLLIFDEVITGFRVAAGGAQSRYMVQPDITVISKALGSGYPVGAFGASHEMMSMITEQKLFHGGVFSGNAVVMAAAEAAMDTILESRETMYPYMEGLATKLADGLREIFGRLKIPHLVQNVGPLLGLFLTDGKIEKVNEYRDVRKHCQFDKYIHFQHHMQNSGVYFHPNQFEPMFLSTAHTADDIDMALERFADAAAKTCCK</sequence>
<proteinExistence type="inferred from homology"/>
<evidence type="ECO:0000256" key="2">
    <source>
        <dbReference type="ARBA" id="ARBA00022898"/>
    </source>
</evidence>
<dbReference type="InterPro" id="IPR049704">
    <property type="entry name" value="Aminotrans_3_PPA_site"/>
</dbReference>
<evidence type="ECO:0000256" key="1">
    <source>
        <dbReference type="ARBA" id="ARBA00001933"/>
    </source>
</evidence>
<dbReference type="PROSITE" id="PS00600">
    <property type="entry name" value="AA_TRANSFER_CLASS_3"/>
    <property type="match status" value="1"/>
</dbReference>
<dbReference type="SUPFAM" id="SSF53383">
    <property type="entry name" value="PLP-dependent transferases"/>
    <property type="match status" value="1"/>
</dbReference>
<evidence type="ECO:0000313" key="5">
    <source>
        <dbReference type="Proteomes" id="UP000315471"/>
    </source>
</evidence>
<dbReference type="AlphaFoldDB" id="A0A5C6DBS1"/>
<dbReference type="GO" id="GO:0030170">
    <property type="term" value="F:pyridoxal phosphate binding"/>
    <property type="evidence" value="ECO:0007669"/>
    <property type="project" value="InterPro"/>
</dbReference>
<dbReference type="InterPro" id="IPR015424">
    <property type="entry name" value="PyrdxlP-dep_Trfase"/>
</dbReference>
<keyword evidence="4" id="KW-0413">Isomerase</keyword>
<dbReference type="GO" id="GO:0042286">
    <property type="term" value="F:glutamate-1-semialdehyde 2,1-aminomutase activity"/>
    <property type="evidence" value="ECO:0007669"/>
    <property type="project" value="UniProtKB-EC"/>
</dbReference>
<comment type="similarity">
    <text evidence="3">Belongs to the class-III pyridoxal-phosphate-dependent aminotransferase family.</text>
</comment>
<dbReference type="InterPro" id="IPR015422">
    <property type="entry name" value="PyrdxlP-dep_Trfase_small"/>
</dbReference>
<dbReference type="InterPro" id="IPR015421">
    <property type="entry name" value="PyrdxlP-dep_Trfase_major"/>
</dbReference>
<dbReference type="Proteomes" id="UP000315471">
    <property type="component" value="Unassembled WGS sequence"/>
</dbReference>
<dbReference type="PANTHER" id="PTHR43713">
    <property type="entry name" value="GLUTAMATE-1-SEMIALDEHYDE 2,1-AMINOMUTASE"/>
    <property type="match status" value="1"/>
</dbReference>
<dbReference type="InterPro" id="IPR005814">
    <property type="entry name" value="Aminotrans_3"/>
</dbReference>
<reference evidence="4 5" key="1">
    <citation type="submission" date="2019-02" db="EMBL/GenBank/DDBJ databases">
        <title>Deep-cultivation of Planctomycetes and their phenomic and genomic characterization uncovers novel biology.</title>
        <authorList>
            <person name="Wiegand S."/>
            <person name="Jogler M."/>
            <person name="Boedeker C."/>
            <person name="Pinto D."/>
            <person name="Vollmers J."/>
            <person name="Rivas-Marin E."/>
            <person name="Kohn T."/>
            <person name="Peeters S.H."/>
            <person name="Heuer A."/>
            <person name="Rast P."/>
            <person name="Oberbeckmann S."/>
            <person name="Bunk B."/>
            <person name="Jeske O."/>
            <person name="Meyerdierks A."/>
            <person name="Storesund J.E."/>
            <person name="Kallscheuer N."/>
            <person name="Luecker S."/>
            <person name="Lage O.M."/>
            <person name="Pohl T."/>
            <person name="Merkel B.J."/>
            <person name="Hornburger P."/>
            <person name="Mueller R.-W."/>
            <person name="Bruemmer F."/>
            <person name="Labrenz M."/>
            <person name="Spormann A.M."/>
            <person name="Op Den Camp H."/>
            <person name="Overmann J."/>
            <person name="Amann R."/>
            <person name="Jetten M.S.M."/>
            <person name="Mascher T."/>
            <person name="Medema M.H."/>
            <person name="Devos D.P."/>
            <person name="Kaster A.-K."/>
            <person name="Ovreas L."/>
            <person name="Rohde M."/>
            <person name="Galperin M.Y."/>
            <person name="Jogler C."/>
        </authorList>
    </citation>
    <scope>NUCLEOTIDE SEQUENCE [LARGE SCALE GENOMIC DNA]</scope>
    <source>
        <strain evidence="4 5">Q31b</strain>
    </source>
</reference>
<accession>A0A5C6DBS1</accession>
<dbReference type="EC" id="5.4.3.8" evidence="4"/>
<dbReference type="CDD" id="cd00610">
    <property type="entry name" value="OAT_like"/>
    <property type="match status" value="1"/>
</dbReference>
<dbReference type="PANTHER" id="PTHR43713:SF3">
    <property type="entry name" value="GLUTAMATE-1-SEMIALDEHYDE 2,1-AMINOMUTASE 1, CHLOROPLASTIC-RELATED"/>
    <property type="match status" value="1"/>
</dbReference>
<evidence type="ECO:0000313" key="4">
    <source>
        <dbReference type="EMBL" id="TWU33645.1"/>
    </source>
</evidence>
<protein>
    <submittedName>
        <fullName evidence="4">Glutamate-1-semialdehyde 2,1-aminomutase</fullName>
        <ecNumber evidence="4">5.4.3.8</ecNumber>
    </submittedName>
</protein>
<dbReference type="Gene3D" id="3.40.640.10">
    <property type="entry name" value="Type I PLP-dependent aspartate aminotransferase-like (Major domain)"/>
    <property type="match status" value="1"/>
</dbReference>
<dbReference type="EMBL" id="SJPY01000013">
    <property type="protein sequence ID" value="TWU33645.1"/>
    <property type="molecule type" value="Genomic_DNA"/>
</dbReference>
<organism evidence="4 5">
    <name type="scientific">Novipirellula aureliae</name>
    <dbReference type="NCBI Taxonomy" id="2527966"/>
    <lineage>
        <taxon>Bacteria</taxon>
        <taxon>Pseudomonadati</taxon>
        <taxon>Planctomycetota</taxon>
        <taxon>Planctomycetia</taxon>
        <taxon>Pirellulales</taxon>
        <taxon>Pirellulaceae</taxon>
        <taxon>Novipirellula</taxon>
    </lineage>
</organism>
<dbReference type="GO" id="GO:0008483">
    <property type="term" value="F:transaminase activity"/>
    <property type="evidence" value="ECO:0007669"/>
    <property type="project" value="InterPro"/>
</dbReference>
<keyword evidence="2 3" id="KW-0663">Pyridoxal phosphate</keyword>
<keyword evidence="5" id="KW-1185">Reference proteome</keyword>
<name>A0A5C6DBS1_9BACT</name>
<comment type="caution">
    <text evidence="4">The sequence shown here is derived from an EMBL/GenBank/DDBJ whole genome shotgun (WGS) entry which is preliminary data.</text>
</comment>
<comment type="cofactor">
    <cofactor evidence="1">
        <name>pyridoxal 5'-phosphate</name>
        <dbReference type="ChEBI" id="CHEBI:597326"/>
    </cofactor>
</comment>
<evidence type="ECO:0000256" key="3">
    <source>
        <dbReference type="RuleBase" id="RU003560"/>
    </source>
</evidence>